<dbReference type="Proteomes" id="UP001178461">
    <property type="component" value="Chromosome 1"/>
</dbReference>
<accession>A0AA35NT81</accession>
<dbReference type="PROSITE" id="PS51311">
    <property type="entry name" value="SCGB"/>
    <property type="match status" value="1"/>
</dbReference>
<name>A0AA35NT81_9SAUR</name>
<proteinExistence type="predicted"/>
<dbReference type="EMBL" id="OX395126">
    <property type="protein sequence ID" value="CAI5763091.1"/>
    <property type="molecule type" value="Genomic_DNA"/>
</dbReference>
<organism evidence="1 2">
    <name type="scientific">Podarcis lilfordi</name>
    <name type="common">Lilford's wall lizard</name>
    <dbReference type="NCBI Taxonomy" id="74358"/>
    <lineage>
        <taxon>Eukaryota</taxon>
        <taxon>Metazoa</taxon>
        <taxon>Chordata</taxon>
        <taxon>Craniata</taxon>
        <taxon>Vertebrata</taxon>
        <taxon>Euteleostomi</taxon>
        <taxon>Lepidosauria</taxon>
        <taxon>Squamata</taxon>
        <taxon>Bifurcata</taxon>
        <taxon>Unidentata</taxon>
        <taxon>Episquamata</taxon>
        <taxon>Laterata</taxon>
        <taxon>Lacertibaenia</taxon>
        <taxon>Lacertidae</taxon>
        <taxon>Podarcis</taxon>
    </lineage>
</organism>
<evidence type="ECO:0000313" key="1">
    <source>
        <dbReference type="EMBL" id="CAI5763091.1"/>
    </source>
</evidence>
<reference evidence="1" key="1">
    <citation type="submission" date="2022-12" db="EMBL/GenBank/DDBJ databases">
        <authorList>
            <person name="Alioto T."/>
            <person name="Alioto T."/>
            <person name="Gomez Garrido J."/>
        </authorList>
    </citation>
    <scope>NUCLEOTIDE SEQUENCE</scope>
</reference>
<dbReference type="AlphaFoldDB" id="A0AA35NT81"/>
<evidence type="ECO:0000313" key="2">
    <source>
        <dbReference type="Proteomes" id="UP001178461"/>
    </source>
</evidence>
<gene>
    <name evidence="1" type="ORF">PODLI_1B014152</name>
</gene>
<protein>
    <submittedName>
        <fullName evidence="1">Uncharacterized protein</fullName>
    </submittedName>
</protein>
<dbReference type="InterPro" id="IPR016126">
    <property type="entry name" value="Secretoglobin"/>
</dbReference>
<dbReference type="Pfam" id="PF01099">
    <property type="entry name" value="Uteroglobin"/>
    <property type="match status" value="1"/>
</dbReference>
<sequence length="147" mass="16242">MLFRNKNSQRSLVNCHAILREESVLLAGSYIFLSAACLRFRRKSQSILTIPREHSFVLVAMKAAIVFLLLSLACGCNSGLISCIAVNNIVQKGLFKSDSVFQEELSKYTSDVHAINGVLKMRASVFELSLLHKLALVDLAADILKLC</sequence>
<keyword evidence="2" id="KW-1185">Reference proteome</keyword>